<evidence type="ECO:0000256" key="1">
    <source>
        <dbReference type="ARBA" id="ARBA00022630"/>
    </source>
</evidence>
<dbReference type="InterPro" id="IPR029479">
    <property type="entry name" value="Nitroreductase"/>
</dbReference>
<accession>A0A382AQE6</accession>
<evidence type="ECO:0000313" key="5">
    <source>
        <dbReference type="EMBL" id="SVB03629.1"/>
    </source>
</evidence>
<dbReference type="AlphaFoldDB" id="A0A382AQE6"/>
<organism evidence="5">
    <name type="scientific">marine metagenome</name>
    <dbReference type="NCBI Taxonomy" id="408172"/>
    <lineage>
        <taxon>unclassified sequences</taxon>
        <taxon>metagenomes</taxon>
        <taxon>ecological metagenomes</taxon>
    </lineage>
</organism>
<feature type="domain" description="Nitroreductase" evidence="4">
    <location>
        <begin position="26"/>
        <end position="199"/>
    </location>
</feature>
<evidence type="ECO:0000259" key="4">
    <source>
        <dbReference type="Pfam" id="PF00881"/>
    </source>
</evidence>
<name>A0A382AQE6_9ZZZZ</name>
<dbReference type="GO" id="GO:0016491">
    <property type="term" value="F:oxidoreductase activity"/>
    <property type="evidence" value="ECO:0007669"/>
    <property type="project" value="UniProtKB-KW"/>
</dbReference>
<keyword evidence="1" id="KW-0285">Flavoprotein</keyword>
<proteinExistence type="predicted"/>
<dbReference type="InterPro" id="IPR000415">
    <property type="entry name" value="Nitroreductase-like"/>
</dbReference>
<dbReference type="SUPFAM" id="SSF55469">
    <property type="entry name" value="FMN-dependent nitroreductase-like"/>
    <property type="match status" value="1"/>
</dbReference>
<dbReference type="PANTHER" id="PTHR23026">
    <property type="entry name" value="NADPH NITROREDUCTASE"/>
    <property type="match status" value="1"/>
</dbReference>
<dbReference type="Pfam" id="PF00881">
    <property type="entry name" value="Nitroreductase"/>
    <property type="match status" value="1"/>
</dbReference>
<dbReference type="Gene3D" id="3.40.109.10">
    <property type="entry name" value="NADH Oxidase"/>
    <property type="match status" value="1"/>
</dbReference>
<sequence length="223" mass="24797">MPDFQPENLTSGPEGTADIFEAVYSQRAIRKFKNEPVSDEILRRVIEAATKAPSGTNRQPWRFLVVRDSEKRSRIAKMIRTNAENNPGIREYFSEGSKSDDTGQRLMFTGALSLLNDLDQAPVYIIPCLYRDDGTFSPTDNVLTGSSIYGAVQNLQLVARALGLGTVLTTFQAPILDELRPFLGIPESALPCALIPLGYPDANFGPTRRLPVDDVLFWDSWED</sequence>
<protein>
    <recommendedName>
        <fullName evidence="4">Nitroreductase domain-containing protein</fullName>
    </recommendedName>
</protein>
<evidence type="ECO:0000256" key="2">
    <source>
        <dbReference type="ARBA" id="ARBA00022643"/>
    </source>
</evidence>
<dbReference type="EMBL" id="UINC01026347">
    <property type="protein sequence ID" value="SVB03629.1"/>
    <property type="molecule type" value="Genomic_DNA"/>
</dbReference>
<gene>
    <name evidence="5" type="ORF">METZ01_LOCUS156483</name>
</gene>
<keyword evidence="2" id="KW-0288">FMN</keyword>
<dbReference type="InterPro" id="IPR050627">
    <property type="entry name" value="Nitroreductase/BluB"/>
</dbReference>
<keyword evidence="3" id="KW-0560">Oxidoreductase</keyword>
<evidence type="ECO:0000256" key="3">
    <source>
        <dbReference type="ARBA" id="ARBA00023002"/>
    </source>
</evidence>
<reference evidence="5" key="1">
    <citation type="submission" date="2018-05" db="EMBL/GenBank/DDBJ databases">
        <authorList>
            <person name="Lanie J.A."/>
            <person name="Ng W.-L."/>
            <person name="Kazmierczak K.M."/>
            <person name="Andrzejewski T.M."/>
            <person name="Davidsen T.M."/>
            <person name="Wayne K.J."/>
            <person name="Tettelin H."/>
            <person name="Glass J.I."/>
            <person name="Rusch D."/>
            <person name="Podicherti R."/>
            <person name="Tsui H.-C.T."/>
            <person name="Winkler M.E."/>
        </authorList>
    </citation>
    <scope>NUCLEOTIDE SEQUENCE</scope>
</reference>
<dbReference type="PANTHER" id="PTHR23026:SF90">
    <property type="entry name" value="IODOTYROSINE DEIODINASE 1"/>
    <property type="match status" value="1"/>
</dbReference>